<dbReference type="RefSeq" id="WP_328857646.1">
    <property type="nucleotide sequence ID" value="NZ_CP108021.1"/>
</dbReference>
<proteinExistence type="inferred from homology"/>
<feature type="region of interest" description="Disordered" evidence="6">
    <location>
        <begin position="290"/>
        <end position="312"/>
    </location>
</feature>
<dbReference type="Proteomes" id="UP001432128">
    <property type="component" value="Chromosome"/>
</dbReference>
<dbReference type="InterPro" id="IPR050320">
    <property type="entry name" value="N5-glutamine_MTase"/>
</dbReference>
<accession>A0AAU4K2I5</accession>
<evidence type="ECO:0000313" key="9">
    <source>
        <dbReference type="EMBL" id="WUM20280.1"/>
    </source>
</evidence>
<evidence type="ECO:0000256" key="6">
    <source>
        <dbReference type="SAM" id="MobiDB-lite"/>
    </source>
</evidence>
<sequence>MTGSDSPTVDLRATLRAATDLLRAAGVASPRVDAELLTAHVLDVDRGRLLVVDAIDAGQRDRLEGLITRRAAREPLQHIIGRAAFGPIDLAVGPGVFVPRPETEALLEWAVGECARHVPAPAVVDLCAGSGALALAVAASVPDASVTAVENDPAAWTWLLRNAGETTDAVRRRITTRRADVLDPDAIGDLRADVVVSNPPYVPLGASLDPEVVDHDPAVALFGGDDGMSVIAPMIDVIAGILRAGGACGIEHDDSTSDAVVAAFEASGAFTDITAHADLAGRPRFVTARRVTDDPGSAGTGATDGARGHVQG</sequence>
<dbReference type="GO" id="GO:0102559">
    <property type="term" value="F:peptide chain release factor N(5)-glutamine methyltransferase activity"/>
    <property type="evidence" value="ECO:0007669"/>
    <property type="project" value="UniProtKB-EC"/>
</dbReference>
<dbReference type="InterPro" id="IPR029063">
    <property type="entry name" value="SAM-dependent_MTases_sf"/>
</dbReference>
<dbReference type="HAMAP" id="MF_02126">
    <property type="entry name" value="RF_methyltr_PrmC"/>
    <property type="match status" value="1"/>
</dbReference>
<dbReference type="NCBIfam" id="TIGR03534">
    <property type="entry name" value="RF_mod_PrmC"/>
    <property type="match status" value="1"/>
</dbReference>
<dbReference type="InterPro" id="IPR019874">
    <property type="entry name" value="RF_methyltr_PrmC"/>
</dbReference>
<comment type="catalytic activity">
    <reaction evidence="4 5">
        <text>L-glutaminyl-[peptide chain release factor] + S-adenosyl-L-methionine = N(5)-methyl-L-glutaminyl-[peptide chain release factor] + S-adenosyl-L-homocysteine + H(+)</text>
        <dbReference type="Rhea" id="RHEA:42896"/>
        <dbReference type="Rhea" id="RHEA-COMP:10271"/>
        <dbReference type="Rhea" id="RHEA-COMP:10272"/>
        <dbReference type="ChEBI" id="CHEBI:15378"/>
        <dbReference type="ChEBI" id="CHEBI:30011"/>
        <dbReference type="ChEBI" id="CHEBI:57856"/>
        <dbReference type="ChEBI" id="CHEBI:59789"/>
        <dbReference type="ChEBI" id="CHEBI:61891"/>
        <dbReference type="EC" id="2.1.1.297"/>
    </reaction>
</comment>
<dbReference type="InterPro" id="IPR004556">
    <property type="entry name" value="HemK-like"/>
</dbReference>
<feature type="domain" description="Release factor glutamine methyltransferase N-terminal" evidence="8">
    <location>
        <begin position="15"/>
        <end position="81"/>
    </location>
</feature>
<feature type="domain" description="Methyltransferase small" evidence="7">
    <location>
        <begin position="122"/>
        <end position="202"/>
    </location>
</feature>
<dbReference type="EC" id="2.1.1.297" evidence="5"/>
<organism evidence="9 10">
    <name type="scientific">Williamsia herbipolensis</name>
    <dbReference type="NCBI Taxonomy" id="1603258"/>
    <lineage>
        <taxon>Bacteria</taxon>
        <taxon>Bacillati</taxon>
        <taxon>Actinomycetota</taxon>
        <taxon>Actinomycetes</taxon>
        <taxon>Mycobacteriales</taxon>
        <taxon>Nocardiaceae</taxon>
        <taxon>Williamsia</taxon>
    </lineage>
</organism>
<keyword evidence="2 5" id="KW-0808">Transferase</keyword>
<feature type="binding site" evidence="5">
    <location>
        <position position="150"/>
    </location>
    <ligand>
        <name>S-adenosyl-L-methionine</name>
        <dbReference type="ChEBI" id="CHEBI:59789"/>
    </ligand>
</feature>
<dbReference type="InterPro" id="IPR007848">
    <property type="entry name" value="Small_mtfrase_dom"/>
</dbReference>
<dbReference type="InterPro" id="IPR040758">
    <property type="entry name" value="PrmC_N"/>
</dbReference>
<dbReference type="EMBL" id="CP108021">
    <property type="protein sequence ID" value="WUM20280.1"/>
    <property type="molecule type" value="Genomic_DNA"/>
</dbReference>
<evidence type="ECO:0000256" key="4">
    <source>
        <dbReference type="ARBA" id="ARBA00048391"/>
    </source>
</evidence>
<dbReference type="PROSITE" id="PS00092">
    <property type="entry name" value="N6_MTASE"/>
    <property type="match status" value="1"/>
</dbReference>
<dbReference type="KEGG" id="whr:OG579_21850"/>
<reference evidence="9 10" key="1">
    <citation type="submission" date="2022-10" db="EMBL/GenBank/DDBJ databases">
        <title>The complete genomes of actinobacterial strains from the NBC collection.</title>
        <authorList>
            <person name="Joergensen T.S."/>
            <person name="Alvarez Arevalo M."/>
            <person name="Sterndorff E.B."/>
            <person name="Faurdal D."/>
            <person name="Vuksanovic O."/>
            <person name="Mourched A.-S."/>
            <person name="Charusanti P."/>
            <person name="Shaw S."/>
            <person name="Blin K."/>
            <person name="Weber T."/>
        </authorList>
    </citation>
    <scope>NUCLEOTIDE SEQUENCE [LARGE SCALE GENOMIC DNA]</scope>
    <source>
        <strain evidence="9 10">NBC_00319</strain>
    </source>
</reference>
<dbReference type="AlphaFoldDB" id="A0AAU4K2I5"/>
<evidence type="ECO:0000259" key="7">
    <source>
        <dbReference type="Pfam" id="PF05175"/>
    </source>
</evidence>
<dbReference type="Pfam" id="PF05175">
    <property type="entry name" value="MTS"/>
    <property type="match status" value="1"/>
</dbReference>
<dbReference type="Gene3D" id="3.40.50.150">
    <property type="entry name" value="Vaccinia Virus protein VP39"/>
    <property type="match status" value="1"/>
</dbReference>
<feature type="binding site" evidence="5">
    <location>
        <position position="198"/>
    </location>
    <ligand>
        <name>S-adenosyl-L-methionine</name>
        <dbReference type="ChEBI" id="CHEBI:59789"/>
    </ligand>
</feature>
<keyword evidence="10" id="KW-1185">Reference proteome</keyword>
<dbReference type="InterPro" id="IPR002052">
    <property type="entry name" value="DNA_methylase_N6_adenine_CS"/>
</dbReference>
<evidence type="ECO:0000256" key="2">
    <source>
        <dbReference type="ARBA" id="ARBA00022679"/>
    </source>
</evidence>
<comment type="function">
    <text evidence="5">Methylates the class 1 translation termination release factors RF1/PrfA and RF2/PrfB on the glutamine residue of the universally conserved GGQ motif.</text>
</comment>
<keyword evidence="3 5" id="KW-0949">S-adenosyl-L-methionine</keyword>
<dbReference type="NCBIfam" id="TIGR00536">
    <property type="entry name" value="hemK_fam"/>
    <property type="match status" value="1"/>
</dbReference>
<dbReference type="PANTHER" id="PTHR18895:SF74">
    <property type="entry name" value="MTRF1L RELEASE FACTOR GLUTAMINE METHYLTRANSFERASE"/>
    <property type="match status" value="1"/>
</dbReference>
<evidence type="ECO:0000256" key="3">
    <source>
        <dbReference type="ARBA" id="ARBA00022691"/>
    </source>
</evidence>
<comment type="caution">
    <text evidence="5">Lacks conserved residue(s) required for the propagation of feature annotation.</text>
</comment>
<dbReference type="GO" id="GO:0032259">
    <property type="term" value="P:methylation"/>
    <property type="evidence" value="ECO:0007669"/>
    <property type="project" value="UniProtKB-KW"/>
</dbReference>
<dbReference type="Gene3D" id="1.10.8.10">
    <property type="entry name" value="DNA helicase RuvA subunit, C-terminal domain"/>
    <property type="match status" value="1"/>
</dbReference>
<dbReference type="Pfam" id="PF17827">
    <property type="entry name" value="PrmC_N"/>
    <property type="match status" value="1"/>
</dbReference>
<comment type="similarity">
    <text evidence="5">Belongs to the protein N5-glutamine methyltransferase family. PrmC subfamily.</text>
</comment>
<evidence type="ECO:0000256" key="5">
    <source>
        <dbReference type="HAMAP-Rule" id="MF_02126"/>
    </source>
</evidence>
<evidence type="ECO:0000313" key="10">
    <source>
        <dbReference type="Proteomes" id="UP001432128"/>
    </source>
</evidence>
<dbReference type="CDD" id="cd02440">
    <property type="entry name" value="AdoMet_MTases"/>
    <property type="match status" value="1"/>
</dbReference>
<gene>
    <name evidence="5 9" type="primary">prmC</name>
    <name evidence="9" type="ORF">OG579_21850</name>
</gene>
<dbReference type="PANTHER" id="PTHR18895">
    <property type="entry name" value="HEMK METHYLTRANSFERASE"/>
    <property type="match status" value="1"/>
</dbReference>
<dbReference type="SUPFAM" id="SSF53335">
    <property type="entry name" value="S-adenosyl-L-methionine-dependent methyltransferases"/>
    <property type="match status" value="1"/>
</dbReference>
<name>A0AAU4K2I5_9NOCA</name>
<evidence type="ECO:0000259" key="8">
    <source>
        <dbReference type="Pfam" id="PF17827"/>
    </source>
</evidence>
<evidence type="ECO:0000256" key="1">
    <source>
        <dbReference type="ARBA" id="ARBA00022603"/>
    </source>
</evidence>
<protein>
    <recommendedName>
        <fullName evidence="5">Release factor glutamine methyltransferase</fullName>
        <shortName evidence="5">RF MTase</shortName>
        <ecNumber evidence="5">2.1.1.297</ecNumber>
    </recommendedName>
    <alternativeName>
        <fullName evidence="5">N5-glutamine methyltransferase PrmC</fullName>
    </alternativeName>
    <alternativeName>
        <fullName evidence="5">Protein-(glutamine-N5) MTase PrmC</fullName>
    </alternativeName>
    <alternativeName>
        <fullName evidence="5">Protein-glutamine N-methyltransferase PrmC</fullName>
    </alternativeName>
</protein>
<feature type="binding site" evidence="5">
    <location>
        <begin position="198"/>
        <end position="201"/>
    </location>
    <ligand>
        <name>substrate</name>
    </ligand>
</feature>
<dbReference type="GO" id="GO:0003676">
    <property type="term" value="F:nucleic acid binding"/>
    <property type="evidence" value="ECO:0007669"/>
    <property type="project" value="InterPro"/>
</dbReference>
<keyword evidence="1 5" id="KW-0489">Methyltransferase</keyword>